<feature type="domain" description="PurM-like C-terminal" evidence="3">
    <location>
        <begin position="152"/>
        <end position="304"/>
    </location>
</feature>
<dbReference type="AlphaFoldDB" id="E0S082"/>
<dbReference type="InterPro" id="IPR016188">
    <property type="entry name" value="PurM-like_N"/>
</dbReference>
<dbReference type="Proteomes" id="UP000001299">
    <property type="component" value="Chromosome 1"/>
</dbReference>
<keyword evidence="4" id="KW-0808">Transferase</keyword>
<dbReference type="RefSeq" id="WP_013282222.1">
    <property type="nucleotide sequence ID" value="NC_014387.1"/>
</dbReference>
<dbReference type="Gene3D" id="3.30.1330.10">
    <property type="entry name" value="PurM-like, N-terminal domain"/>
    <property type="match status" value="1"/>
</dbReference>
<reference evidence="4" key="1">
    <citation type="journal article" date="2010" name="PLoS ONE">
        <title>The glycobiome of the rumen bacterium Butyrivibrio proteoclasticus B316(T) highlights adaptation to a polysaccharide-rich environment.</title>
        <authorList>
            <person name="Kelly W.J."/>
            <person name="Leahy S.C."/>
            <person name="Altermann E."/>
            <person name="Yeoman C.J."/>
            <person name="Dunne J.C."/>
            <person name="Kong Z."/>
            <person name="Pacheco D.M."/>
            <person name="Li D."/>
            <person name="Noel S.J."/>
            <person name="Moon C.D."/>
            <person name="Cookson A.L."/>
            <person name="Attwood G.T."/>
        </authorList>
    </citation>
    <scope>NUCLEOTIDE SEQUENCE [LARGE SCALE GENOMIC DNA]</scope>
    <source>
        <strain evidence="4">B316</strain>
    </source>
</reference>
<evidence type="ECO:0000256" key="1">
    <source>
        <dbReference type="ARBA" id="ARBA00006243"/>
    </source>
</evidence>
<feature type="domain" description="PurM-like N-terminal" evidence="2">
    <location>
        <begin position="26"/>
        <end position="135"/>
    </location>
</feature>
<dbReference type="KEGG" id="bpb:bpr_I2839"/>
<dbReference type="InterPro" id="IPR010918">
    <property type="entry name" value="PurM-like_C_dom"/>
</dbReference>
<organism evidence="4 5">
    <name type="scientific">Butyrivibrio proteoclasticus (strain ATCC 51982 / DSM 14932 / B316)</name>
    <name type="common">Clostridium proteoclasticum</name>
    <dbReference type="NCBI Taxonomy" id="515622"/>
    <lineage>
        <taxon>Bacteria</taxon>
        <taxon>Bacillati</taxon>
        <taxon>Bacillota</taxon>
        <taxon>Clostridia</taxon>
        <taxon>Lachnospirales</taxon>
        <taxon>Lachnospiraceae</taxon>
        <taxon>Butyrivibrio</taxon>
    </lineage>
</organism>
<evidence type="ECO:0000313" key="5">
    <source>
        <dbReference type="Proteomes" id="UP000001299"/>
    </source>
</evidence>
<dbReference type="SUPFAM" id="SSF55326">
    <property type="entry name" value="PurM N-terminal domain-like"/>
    <property type="match status" value="1"/>
</dbReference>
<evidence type="ECO:0000259" key="2">
    <source>
        <dbReference type="Pfam" id="PF00586"/>
    </source>
</evidence>
<comment type="similarity">
    <text evidence="1">Belongs to the HypE family.</text>
</comment>
<keyword evidence="4" id="KW-0418">Kinase</keyword>
<dbReference type="GO" id="GO:0051604">
    <property type="term" value="P:protein maturation"/>
    <property type="evidence" value="ECO:0007669"/>
    <property type="project" value="TreeGrafter"/>
</dbReference>
<sequence length="327" mass="34966">MRLGKITENALKRSVLKQLRTEFKNTTSAAVGTDCAFSEKKRTFSTIVPVTVNVQDAAFYGVVKAVNGLVSQGLIPDHVEVSALLPIDAEEQVIKKIVADAIRAAKFCKVVYSGGHTEVTSAVNRPLVTVSAVGSCDDVSKSSGLFDSKPAPGQMLVMTKWAAMEGTAMLAAEKYQELTGRYPAPFIDDAISLREALFVGKEMDIAVESGITAAHDLSNGGVFAGLWDMAARAGCGLKVDMRCIPLRQETVEICEFFGLNPYHLLSGGSLLLATDNGEKLVADLRENGILAVVIGELVEGNDKVIINSDETRFLESPQADEILTVLG</sequence>
<accession>E0S082</accession>
<dbReference type="GO" id="GO:0009030">
    <property type="term" value="F:thiamine-phosphate kinase activity"/>
    <property type="evidence" value="ECO:0007669"/>
    <property type="project" value="UniProtKB-EC"/>
</dbReference>
<dbReference type="Pfam" id="PF02769">
    <property type="entry name" value="AIRS_C"/>
    <property type="match status" value="1"/>
</dbReference>
<dbReference type="SUPFAM" id="SSF56042">
    <property type="entry name" value="PurM C-terminal domain-like"/>
    <property type="match status" value="1"/>
</dbReference>
<name>E0S082_BUTPB</name>
<dbReference type="Pfam" id="PF00586">
    <property type="entry name" value="AIRS"/>
    <property type="match status" value="1"/>
</dbReference>
<evidence type="ECO:0000259" key="3">
    <source>
        <dbReference type="Pfam" id="PF02769"/>
    </source>
</evidence>
<dbReference type="PANTHER" id="PTHR30303">
    <property type="entry name" value="HYDROGENASE ISOENZYMES FORMATION PROTEIN HYPE"/>
    <property type="match status" value="1"/>
</dbReference>
<dbReference type="Gene3D" id="3.90.650.10">
    <property type="entry name" value="PurM-like C-terminal domain"/>
    <property type="match status" value="1"/>
</dbReference>
<dbReference type="InterPro" id="IPR036921">
    <property type="entry name" value="PurM-like_N_sf"/>
</dbReference>
<dbReference type="STRING" id="515622.bpr_I2839"/>
<dbReference type="PANTHER" id="PTHR30303:SF4">
    <property type="entry name" value="HYDROGENASE EXPRESSION_FORMATION PROTEIN HYPE"/>
    <property type="match status" value="1"/>
</dbReference>
<dbReference type="InterPro" id="IPR036676">
    <property type="entry name" value="PurM-like_C_sf"/>
</dbReference>
<dbReference type="eggNOG" id="COG0309">
    <property type="taxonomic scope" value="Bacteria"/>
</dbReference>
<protein>
    <submittedName>
        <fullName evidence="4">Thiamine-monophosphate kinase ThiL</fullName>
        <ecNumber evidence="4">2.7.4.16</ecNumber>
    </submittedName>
</protein>
<dbReference type="InterPro" id="IPR011854">
    <property type="entry name" value="HypE"/>
</dbReference>
<proteinExistence type="inferred from homology"/>
<evidence type="ECO:0000313" key="4">
    <source>
        <dbReference type="EMBL" id="ADL35569.1"/>
    </source>
</evidence>
<dbReference type="HOGENOM" id="CLU_041631_0_0_9"/>
<keyword evidence="5" id="KW-1185">Reference proteome</keyword>
<dbReference type="EMBL" id="CP001810">
    <property type="protein sequence ID" value="ADL35569.1"/>
    <property type="molecule type" value="Genomic_DNA"/>
</dbReference>
<dbReference type="EC" id="2.7.4.16" evidence="4"/>
<gene>
    <name evidence="4" type="primary">thiL</name>
    <name evidence="4" type="ordered locus">bpr_I2839</name>
</gene>